<keyword evidence="1" id="KW-0472">Membrane</keyword>
<feature type="transmembrane region" description="Helical" evidence="1">
    <location>
        <begin position="14"/>
        <end position="35"/>
    </location>
</feature>
<keyword evidence="1" id="KW-1133">Transmembrane helix</keyword>
<evidence type="ECO:0000256" key="1">
    <source>
        <dbReference type="SAM" id="Phobius"/>
    </source>
</evidence>
<proteinExistence type="predicted"/>
<dbReference type="EMBL" id="DWWS01000022">
    <property type="protein sequence ID" value="HJC23403.1"/>
    <property type="molecule type" value="Genomic_DNA"/>
</dbReference>
<reference evidence="2" key="1">
    <citation type="journal article" date="2021" name="PeerJ">
        <title>Extensive microbial diversity within the chicken gut microbiome revealed by metagenomics and culture.</title>
        <authorList>
            <person name="Gilroy R."/>
            <person name="Ravi A."/>
            <person name="Getino M."/>
            <person name="Pursley I."/>
            <person name="Horton D.L."/>
            <person name="Alikhan N.F."/>
            <person name="Baker D."/>
            <person name="Gharbi K."/>
            <person name="Hall N."/>
            <person name="Watson M."/>
            <person name="Adriaenssens E.M."/>
            <person name="Foster-Nyarko E."/>
            <person name="Jarju S."/>
            <person name="Secka A."/>
            <person name="Antonio M."/>
            <person name="Oren A."/>
            <person name="Chaudhuri R.R."/>
            <person name="La Ragione R."/>
            <person name="Hildebrand F."/>
            <person name="Pallen M.J."/>
        </authorList>
    </citation>
    <scope>NUCLEOTIDE SEQUENCE</scope>
    <source>
        <strain evidence="2">USAMLcec2-132</strain>
    </source>
</reference>
<keyword evidence="1" id="KW-0812">Transmembrane</keyword>
<reference evidence="2" key="2">
    <citation type="submission" date="2021-04" db="EMBL/GenBank/DDBJ databases">
        <authorList>
            <person name="Gilroy R."/>
        </authorList>
    </citation>
    <scope>NUCLEOTIDE SEQUENCE</scope>
    <source>
        <strain evidence="2">USAMLcec2-132</strain>
    </source>
</reference>
<name>A0A9D2NE09_9FIRM</name>
<organism evidence="2 3">
    <name type="scientific">Candidatus Eisenbergiella merdavium</name>
    <dbReference type="NCBI Taxonomy" id="2838551"/>
    <lineage>
        <taxon>Bacteria</taxon>
        <taxon>Bacillati</taxon>
        <taxon>Bacillota</taxon>
        <taxon>Clostridia</taxon>
        <taxon>Lachnospirales</taxon>
        <taxon>Lachnospiraceae</taxon>
        <taxon>Eisenbergiella</taxon>
    </lineage>
</organism>
<dbReference type="Proteomes" id="UP000823891">
    <property type="component" value="Unassembled WGS sequence"/>
</dbReference>
<evidence type="ECO:0000313" key="2">
    <source>
        <dbReference type="EMBL" id="HJC23403.1"/>
    </source>
</evidence>
<accession>A0A9D2NE09</accession>
<sequence>MDALTNWIAENPVVTTWITIISLVGVVITIIALILQIKDKKKRAIYYTINSTVLVDNEVSRIDGIKILFHDKVIKTVVVSKIKLWNGGNEILETSDFYPSYELSIKVPQNEKILAAIVNEETDETCKVNVQNSTQVENVRRIDFYCLEPRQGATITIYHTNIDEKGTEVIGKIKGGKVLNRSVEMIIEDGEMCMATGSHKIYFGGLVRPYIRLARNFSEMFGISVVKTKKKKK</sequence>
<comment type="caution">
    <text evidence="2">The sequence shown here is derived from an EMBL/GenBank/DDBJ whole genome shotgun (WGS) entry which is preliminary data.</text>
</comment>
<gene>
    <name evidence="2" type="ORF">H9761_06835</name>
</gene>
<evidence type="ECO:0000313" key="3">
    <source>
        <dbReference type="Proteomes" id="UP000823891"/>
    </source>
</evidence>
<dbReference type="AlphaFoldDB" id="A0A9D2NE09"/>
<protein>
    <submittedName>
        <fullName evidence="2">Uncharacterized protein</fullName>
    </submittedName>
</protein>